<sequence>MTATRPSALDFARILHARQELEGQAAAYLTELQAQIKVMLEGRGYQEVTVKPLDAPAPEDVAAHVTAALLARLPLDGLKRPVVRVQVPLTVTYAGQLVVQGAQINRFTVTEPFAQPFSTDPAEMADGLVQFLSERYMAHLLQAGVGSGQG</sequence>
<evidence type="ECO:0000313" key="2">
    <source>
        <dbReference type="Proteomes" id="UP000236569"/>
    </source>
</evidence>
<accession>A0A2I9D0M9</accession>
<keyword evidence="2" id="KW-1185">Reference proteome</keyword>
<name>A0A2I9D0M9_9DEIO</name>
<reference evidence="2" key="1">
    <citation type="submission" date="2018-01" db="EMBL/GenBank/DDBJ databases">
        <title>Draft Genome Sequence of the Radioresistant Bacterium Deinococcus aerius TR0125, Isolated from the Higher Atmosphere above Japan.</title>
        <authorList>
            <person name="Satoh K."/>
            <person name="Arai H."/>
            <person name="Sanzen T."/>
            <person name="Kawaguchi Y."/>
            <person name="Hayashi H."/>
            <person name="Yokobori S."/>
            <person name="Yamagishi A."/>
            <person name="Oono Y."/>
            <person name="Narumi I."/>
        </authorList>
    </citation>
    <scope>NUCLEOTIDE SEQUENCE [LARGE SCALE GENOMIC DNA]</scope>
    <source>
        <strain evidence="2">TR0125</strain>
    </source>
</reference>
<dbReference type="AlphaFoldDB" id="A0A2I9D0M9"/>
<proteinExistence type="predicted"/>
<comment type="caution">
    <text evidence="1">The sequence shown here is derived from an EMBL/GenBank/DDBJ whole genome shotgun (WGS) entry which is preliminary data.</text>
</comment>
<gene>
    <name evidence="1" type="ORF">DAERI_220025</name>
</gene>
<dbReference type="Proteomes" id="UP000236569">
    <property type="component" value="Unassembled WGS sequence"/>
</dbReference>
<dbReference type="OrthoDB" id="69162at2"/>
<evidence type="ECO:0000313" key="1">
    <source>
        <dbReference type="EMBL" id="GBF08082.1"/>
    </source>
</evidence>
<organism evidence="1 2">
    <name type="scientific">Deinococcus aerius</name>
    <dbReference type="NCBI Taxonomy" id="200253"/>
    <lineage>
        <taxon>Bacteria</taxon>
        <taxon>Thermotogati</taxon>
        <taxon>Deinococcota</taxon>
        <taxon>Deinococci</taxon>
        <taxon>Deinococcales</taxon>
        <taxon>Deinococcaceae</taxon>
        <taxon>Deinococcus</taxon>
    </lineage>
</organism>
<protein>
    <submittedName>
        <fullName evidence="1">Uncharacterized protein</fullName>
    </submittedName>
</protein>
<dbReference type="EMBL" id="BFAG01000022">
    <property type="protein sequence ID" value="GBF08082.1"/>
    <property type="molecule type" value="Genomic_DNA"/>
</dbReference>
<dbReference type="RefSeq" id="WP_103131361.1">
    <property type="nucleotide sequence ID" value="NZ_BFAG01000022.1"/>
</dbReference>